<proteinExistence type="predicted"/>
<reference evidence="2 3" key="1">
    <citation type="journal article" date="2015" name="Genome Announc.">
        <title>Draft Genome Sequences of Marine Isolates of Thalassomonas viridans and Thalassomonas actiniarum.</title>
        <authorList>
            <person name="Olonade I."/>
            <person name="van Zyl L.J."/>
            <person name="Trindade M."/>
        </authorList>
    </citation>
    <scope>NUCLEOTIDE SEQUENCE [LARGE SCALE GENOMIC DNA]</scope>
    <source>
        <strain evidence="2 3">XOM25</strain>
    </source>
</reference>
<dbReference type="RefSeq" id="WP_044841790.1">
    <property type="nucleotide sequence ID" value="NZ_CP059733.1"/>
</dbReference>
<dbReference type="Pfam" id="PF20680">
    <property type="entry name" value="DUF6817"/>
    <property type="match status" value="1"/>
</dbReference>
<dbReference type="PANTHER" id="PTHR37391:SF2">
    <property type="entry name" value="E3 UBIQUITIN-PROTEIN LIGASE"/>
    <property type="match status" value="1"/>
</dbReference>
<feature type="domain" description="DUF6817" evidence="1">
    <location>
        <begin position="15"/>
        <end position="97"/>
    </location>
</feature>
<evidence type="ECO:0000313" key="3">
    <source>
        <dbReference type="Proteomes" id="UP000032352"/>
    </source>
</evidence>
<dbReference type="EMBL" id="CP059733">
    <property type="protein sequence ID" value="WDE05706.1"/>
    <property type="molecule type" value="Genomic_DNA"/>
</dbReference>
<reference evidence="2 3" key="2">
    <citation type="journal article" date="2022" name="Mar. Drugs">
        <title>Bioassay-Guided Fractionation Leads to the Detection of Cholic Acid Generated by the Rare Thalassomonas sp.</title>
        <authorList>
            <person name="Pheiffer F."/>
            <person name="Schneider Y.K."/>
            <person name="Hansen E.H."/>
            <person name="Andersen J.H."/>
            <person name="Isaksson J."/>
            <person name="Busche T."/>
            <person name="R C."/>
            <person name="Kalinowski J."/>
            <person name="Zyl L.V."/>
            <person name="Trindade M."/>
        </authorList>
    </citation>
    <scope>NUCLEOTIDE SEQUENCE [LARGE SCALE GENOMIC DNA]</scope>
    <source>
        <strain evidence="2 3">XOM25</strain>
    </source>
</reference>
<evidence type="ECO:0000313" key="2">
    <source>
        <dbReference type="EMBL" id="WDE05706.1"/>
    </source>
</evidence>
<dbReference type="InterPro" id="IPR049202">
    <property type="entry name" value="DUF6817"/>
</dbReference>
<protein>
    <recommendedName>
        <fullName evidence="1">DUF6817 domain-containing protein</fullName>
    </recommendedName>
</protein>
<organism evidence="2 3">
    <name type="scientific">Thalassomonas viridans</name>
    <dbReference type="NCBI Taxonomy" id="137584"/>
    <lineage>
        <taxon>Bacteria</taxon>
        <taxon>Pseudomonadati</taxon>
        <taxon>Pseudomonadota</taxon>
        <taxon>Gammaproteobacteria</taxon>
        <taxon>Alteromonadales</taxon>
        <taxon>Colwelliaceae</taxon>
        <taxon>Thalassomonas</taxon>
    </lineage>
</organism>
<accession>A0AAE9Z2Q2</accession>
<evidence type="ECO:0000259" key="1">
    <source>
        <dbReference type="Pfam" id="PF20680"/>
    </source>
</evidence>
<dbReference type="Proteomes" id="UP000032352">
    <property type="component" value="Chromosome"/>
</dbReference>
<keyword evidence="3" id="KW-1185">Reference proteome</keyword>
<dbReference type="KEGG" id="tvd:SG34_001865"/>
<gene>
    <name evidence="2" type="ORF">SG34_001865</name>
</gene>
<name>A0AAE9Z2Q2_9GAMM</name>
<dbReference type="AlphaFoldDB" id="A0AAE9Z2Q2"/>
<dbReference type="PANTHER" id="PTHR37391">
    <property type="entry name" value="E3 UBIQUITIN-PROTEIN LIGASE"/>
    <property type="match status" value="1"/>
</dbReference>
<sequence length="184" mass="20900">MEIRKSNLDERVKQLQSLGSEEFAHINGPLTAHLVGTYKILERWQLDESLCLAGLFHAIYGSDPTRAQLLGTDQRAEVAAMIGEKAEELVYLFCSCDKPFVLPQIGAETKVSFRNRFTGETSEFPAHLLNDFCELTIANDLDVARNKSEEYYHDDILAMFKRMYPMVSSHTQAELDLLFVKFCA</sequence>